<sequence>MKFYVNFFGGKYEKLTKENLFIRNSGNMCVFIYFLFFG</sequence>
<dbReference type="KEGG" id="tde:TDE_1289"/>
<dbReference type="AlphaFoldDB" id="Q73N66"/>
<keyword evidence="3" id="KW-1185">Reference proteome</keyword>
<dbReference type="STRING" id="243275.TDE_1289"/>
<dbReference type="EMBL" id="AE017226">
    <property type="protein sequence ID" value="AAS11807.1"/>
    <property type="molecule type" value="Genomic_DNA"/>
</dbReference>
<evidence type="ECO:0000313" key="3">
    <source>
        <dbReference type="Proteomes" id="UP000008212"/>
    </source>
</evidence>
<evidence type="ECO:0000256" key="1">
    <source>
        <dbReference type="SAM" id="Phobius"/>
    </source>
</evidence>
<keyword evidence="1" id="KW-0812">Transmembrane</keyword>
<name>Q73N66_TREDE</name>
<gene>
    <name evidence="2" type="ordered locus">TDE_1289</name>
</gene>
<protein>
    <submittedName>
        <fullName evidence="2">Uncharacterized protein</fullName>
    </submittedName>
</protein>
<dbReference type="PaxDb" id="243275-TDE_1289"/>
<evidence type="ECO:0000313" key="2">
    <source>
        <dbReference type="EMBL" id="AAS11807.1"/>
    </source>
</evidence>
<organism evidence="2 3">
    <name type="scientific">Treponema denticola (strain ATCC 35405 / DSM 14222 / CIP 103919 / JCM 8153 / KCTC 15104)</name>
    <dbReference type="NCBI Taxonomy" id="243275"/>
    <lineage>
        <taxon>Bacteria</taxon>
        <taxon>Pseudomonadati</taxon>
        <taxon>Spirochaetota</taxon>
        <taxon>Spirochaetia</taxon>
        <taxon>Spirochaetales</taxon>
        <taxon>Treponemataceae</taxon>
        <taxon>Treponema</taxon>
    </lineage>
</organism>
<keyword evidence="1" id="KW-0472">Membrane</keyword>
<reference evidence="2 3" key="1">
    <citation type="journal article" date="2004" name="Proc. Natl. Acad. Sci. U.S.A.">
        <title>Comparison of the genome of the oral pathogen Treponema denticola with other spirochete genomes.</title>
        <authorList>
            <person name="Seshadri R."/>
            <person name="Myers G.S."/>
            <person name="Tettelin H."/>
            <person name="Eisen J.A."/>
            <person name="Heidelberg J.F."/>
            <person name="Dodson R.J."/>
            <person name="Davidsen T.M."/>
            <person name="DeBoy R.T."/>
            <person name="Fouts D.E."/>
            <person name="Haft D.H."/>
            <person name="Selengut J."/>
            <person name="Ren Q."/>
            <person name="Brinkac L.M."/>
            <person name="Madupu R."/>
            <person name="Kolonay J."/>
            <person name="Durkin S.A."/>
            <person name="Daugherty S.C."/>
            <person name="Shetty J."/>
            <person name="Shvartsbeyn A."/>
            <person name="Gebregeorgis E."/>
            <person name="Geer K."/>
            <person name="Tsegaye G."/>
            <person name="Malek J."/>
            <person name="Ayodeji B."/>
            <person name="Shatsman S."/>
            <person name="McLeod M.P."/>
            <person name="Smajs D."/>
            <person name="Howell J.K."/>
            <person name="Pal S."/>
            <person name="Amin A."/>
            <person name="Vashisth P."/>
            <person name="McNeill T.Z."/>
            <person name="Xiang Q."/>
            <person name="Sodergren E."/>
            <person name="Baca E."/>
            <person name="Weinstock G.M."/>
            <person name="Norris S.J."/>
            <person name="Fraser C.M."/>
            <person name="Paulsen I.T."/>
        </authorList>
    </citation>
    <scope>NUCLEOTIDE SEQUENCE [LARGE SCALE GENOMIC DNA]</scope>
    <source>
        <strain evidence="3">ATCC 35405 / DSM 14222 / CIP 103919 / JCM 8153 / KCTC 15104</strain>
    </source>
</reference>
<accession>Q73N66</accession>
<dbReference type="Proteomes" id="UP000008212">
    <property type="component" value="Chromosome"/>
</dbReference>
<keyword evidence="1" id="KW-1133">Transmembrane helix</keyword>
<dbReference type="HOGENOM" id="CLU_3334243_0_0_12"/>
<feature type="transmembrane region" description="Helical" evidence="1">
    <location>
        <begin position="20"/>
        <end position="37"/>
    </location>
</feature>
<proteinExistence type="predicted"/>